<evidence type="ECO:0000256" key="1">
    <source>
        <dbReference type="SAM" id="MobiDB-lite"/>
    </source>
</evidence>
<keyword evidence="3" id="KW-1185">Reference proteome</keyword>
<dbReference type="InParanoid" id="A0A419PS77"/>
<evidence type="ECO:0000313" key="3">
    <source>
        <dbReference type="Proteomes" id="UP000286415"/>
    </source>
</evidence>
<dbReference type="Proteomes" id="UP000286415">
    <property type="component" value="Unassembled WGS sequence"/>
</dbReference>
<proteinExistence type="predicted"/>
<feature type="compositionally biased region" description="Basic and acidic residues" evidence="1">
    <location>
        <begin position="21"/>
        <end position="36"/>
    </location>
</feature>
<feature type="region of interest" description="Disordered" evidence="1">
    <location>
        <begin position="21"/>
        <end position="66"/>
    </location>
</feature>
<organism evidence="2 3">
    <name type="scientific">Clonorchis sinensis</name>
    <name type="common">Chinese liver fluke</name>
    <dbReference type="NCBI Taxonomy" id="79923"/>
    <lineage>
        <taxon>Eukaryota</taxon>
        <taxon>Metazoa</taxon>
        <taxon>Spiralia</taxon>
        <taxon>Lophotrochozoa</taxon>
        <taxon>Platyhelminthes</taxon>
        <taxon>Trematoda</taxon>
        <taxon>Digenea</taxon>
        <taxon>Opisthorchiida</taxon>
        <taxon>Opisthorchiata</taxon>
        <taxon>Opisthorchiidae</taxon>
        <taxon>Clonorchis</taxon>
    </lineage>
</organism>
<evidence type="ECO:0000313" key="2">
    <source>
        <dbReference type="EMBL" id="KAG5452232.1"/>
    </source>
</evidence>
<comment type="caution">
    <text evidence="2">The sequence shown here is derived from an EMBL/GenBank/DDBJ whole genome shotgun (WGS) entry which is preliminary data.</text>
</comment>
<dbReference type="AlphaFoldDB" id="A0A419PS77"/>
<protein>
    <submittedName>
        <fullName evidence="2">Uncharacterized protein</fullName>
    </submittedName>
</protein>
<name>A0A419PS77_CLOSI</name>
<gene>
    <name evidence="2" type="ORF">CSKR_112521</name>
</gene>
<feature type="compositionally biased region" description="Polar residues" evidence="1">
    <location>
        <begin position="51"/>
        <end position="61"/>
    </location>
</feature>
<dbReference type="EMBL" id="NIRI02000042">
    <property type="protein sequence ID" value="KAG5452232.1"/>
    <property type="molecule type" value="Genomic_DNA"/>
</dbReference>
<accession>A0A419PS77</accession>
<reference evidence="2 3" key="1">
    <citation type="journal article" date="2018" name="Biotechnol. Adv.">
        <title>Improved genomic resources and new bioinformatic workflow for the carcinogenic parasite Clonorchis sinensis: Biotechnological implications.</title>
        <authorList>
            <person name="Wang D."/>
            <person name="Korhonen P.K."/>
            <person name="Gasser R.B."/>
            <person name="Young N.D."/>
        </authorList>
    </citation>
    <scope>NUCLEOTIDE SEQUENCE [LARGE SCALE GENOMIC DNA]</scope>
    <source>
        <strain evidence="2">Cs-k2</strain>
    </source>
</reference>
<reference evidence="2 3" key="2">
    <citation type="journal article" date="2021" name="Genomics">
        <title>High-quality reference genome for Clonorchis sinensis.</title>
        <authorList>
            <person name="Young N.D."/>
            <person name="Stroehlein A.J."/>
            <person name="Kinkar L."/>
            <person name="Wang T."/>
            <person name="Sohn W.M."/>
            <person name="Chang B.C.H."/>
            <person name="Kaur P."/>
            <person name="Weisz D."/>
            <person name="Dudchenko O."/>
            <person name="Aiden E.L."/>
            <person name="Korhonen P.K."/>
            <person name="Gasser R.B."/>
        </authorList>
    </citation>
    <scope>NUCLEOTIDE SEQUENCE [LARGE SCALE GENOMIC DNA]</scope>
    <source>
        <strain evidence="2">Cs-k2</strain>
    </source>
</reference>
<sequence length="215" mass="23917">MKALASPFNSVTLVIAIFPEEHHGTRQTDENHKESMDETGTGLEGPKFGTSIHNSSSTSVTIDEGGSGGSLRRVIMDLSICEASLPSHCLTSPGSFPHFTWLWEKNPSRNSVDWYTKHVAKPAQPMPYHTSDANIIFRQTTGSYIAAQVNQFVYYPDRMSRNLHLTGVKRMPNHAAELFRLFNIACFITGSDPRRAMSSAYSTSVAPRALRPHRH</sequence>